<sequence>MRVSTIEKRRRTGPRMSMAACLLAAGLWGAATCAAAPPAKPWKPDHAEYIVPAGPGAALDLAARKLVQMMEQKGLVENMIVSNRPGGNTAIALNVLDQKQGDGNYLMTLTSSLINDQIIGSLNKKYTDYTPIANLLDENVAVVVRADSPWHTAMDLVNALKKNPGQANIAIATSIGNHIHVGIARPLKAAGVDVTKLTIVPFKSSADSMTALLGGHVNIVAATTPNLLAPMQTGKIRVLAIAAPERLQGPLSGIPTWKEQGVNVVSVSSQGVIGPKGMTPEQVAFWDHAIRTVTSTPEWQAFLAHNQWRSHYLDAAGEAAYLDEQFAATRSVLTDLGLAKK</sequence>
<keyword evidence="2" id="KW-0732">Signal</keyword>
<feature type="chain" id="PRO_5013147913" description="TctC" evidence="2">
    <location>
        <begin position="36"/>
        <end position="341"/>
    </location>
</feature>
<evidence type="ECO:0000256" key="1">
    <source>
        <dbReference type="ARBA" id="ARBA00006987"/>
    </source>
</evidence>
<dbReference type="AlphaFoldDB" id="A0A261SM90"/>
<dbReference type="EMBL" id="NEVM01000001">
    <property type="protein sequence ID" value="OZI38191.1"/>
    <property type="molecule type" value="Genomic_DNA"/>
</dbReference>
<protein>
    <recommendedName>
        <fullName evidence="5">TctC</fullName>
    </recommendedName>
</protein>
<dbReference type="OrthoDB" id="9780943at2"/>
<dbReference type="SUPFAM" id="SSF53850">
    <property type="entry name" value="Periplasmic binding protein-like II"/>
    <property type="match status" value="1"/>
</dbReference>
<evidence type="ECO:0008006" key="5">
    <source>
        <dbReference type="Google" id="ProtNLM"/>
    </source>
</evidence>
<evidence type="ECO:0000313" key="4">
    <source>
        <dbReference type="Proteomes" id="UP000216020"/>
    </source>
</evidence>
<reference evidence="4" key="1">
    <citation type="submission" date="2017-05" db="EMBL/GenBank/DDBJ databases">
        <title>Complete and WGS of Bordetella genogroups.</title>
        <authorList>
            <person name="Spilker T."/>
            <person name="Lipuma J."/>
        </authorList>
    </citation>
    <scope>NUCLEOTIDE SEQUENCE [LARGE SCALE GENOMIC DNA]</scope>
    <source>
        <strain evidence="4">AU16122</strain>
    </source>
</reference>
<dbReference type="InterPro" id="IPR042100">
    <property type="entry name" value="Bug_dom1"/>
</dbReference>
<dbReference type="CDD" id="cd07012">
    <property type="entry name" value="PBP2_Bug_TTT"/>
    <property type="match status" value="1"/>
</dbReference>
<dbReference type="Proteomes" id="UP000216020">
    <property type="component" value="Unassembled WGS sequence"/>
</dbReference>
<accession>A0A261SM90</accession>
<dbReference type="RefSeq" id="WP_094852291.1">
    <property type="nucleotide sequence ID" value="NZ_NEVM01000001.1"/>
</dbReference>
<dbReference type="Pfam" id="PF03401">
    <property type="entry name" value="TctC"/>
    <property type="match status" value="1"/>
</dbReference>
<proteinExistence type="inferred from homology"/>
<comment type="similarity">
    <text evidence="1">Belongs to the UPF0065 (bug) family.</text>
</comment>
<dbReference type="InterPro" id="IPR005064">
    <property type="entry name" value="BUG"/>
</dbReference>
<name>A0A261SM90_9BORD</name>
<feature type="signal peptide" evidence="2">
    <location>
        <begin position="1"/>
        <end position="35"/>
    </location>
</feature>
<evidence type="ECO:0000313" key="3">
    <source>
        <dbReference type="EMBL" id="OZI38191.1"/>
    </source>
</evidence>
<dbReference type="PANTHER" id="PTHR42928:SF3">
    <property type="entry name" value="UPF0065 PROTEIN YFLP"/>
    <property type="match status" value="1"/>
</dbReference>
<keyword evidence="4" id="KW-1185">Reference proteome</keyword>
<dbReference type="PANTHER" id="PTHR42928">
    <property type="entry name" value="TRICARBOXYLATE-BINDING PROTEIN"/>
    <property type="match status" value="1"/>
</dbReference>
<comment type="caution">
    <text evidence="3">The sequence shown here is derived from an EMBL/GenBank/DDBJ whole genome shotgun (WGS) entry which is preliminary data.</text>
</comment>
<evidence type="ECO:0000256" key="2">
    <source>
        <dbReference type="SAM" id="SignalP"/>
    </source>
</evidence>
<dbReference type="Gene3D" id="3.40.190.150">
    <property type="entry name" value="Bordetella uptake gene, domain 1"/>
    <property type="match status" value="1"/>
</dbReference>
<dbReference type="Gene3D" id="3.40.190.10">
    <property type="entry name" value="Periplasmic binding protein-like II"/>
    <property type="match status" value="1"/>
</dbReference>
<dbReference type="PIRSF" id="PIRSF017082">
    <property type="entry name" value="YflP"/>
    <property type="match status" value="1"/>
</dbReference>
<organism evidence="3 4">
    <name type="scientific">Bordetella genomosp. 10</name>
    <dbReference type="NCBI Taxonomy" id="1416804"/>
    <lineage>
        <taxon>Bacteria</taxon>
        <taxon>Pseudomonadati</taxon>
        <taxon>Pseudomonadota</taxon>
        <taxon>Betaproteobacteria</taxon>
        <taxon>Burkholderiales</taxon>
        <taxon>Alcaligenaceae</taxon>
        <taxon>Bordetella</taxon>
    </lineage>
</organism>
<gene>
    <name evidence="3" type="ORF">CAL29_07620</name>
</gene>